<feature type="compositionally biased region" description="Basic and acidic residues" evidence="1">
    <location>
        <begin position="82"/>
        <end position="94"/>
    </location>
</feature>
<evidence type="ECO:0000313" key="4">
    <source>
        <dbReference type="Proteomes" id="UP001234989"/>
    </source>
</evidence>
<proteinExistence type="predicted"/>
<evidence type="ECO:0000313" key="3">
    <source>
        <dbReference type="EMBL" id="WMV22703.1"/>
    </source>
</evidence>
<name>A0AAF0TQ31_SOLVR</name>
<protein>
    <submittedName>
        <fullName evidence="3">Uncharacterized protein</fullName>
    </submittedName>
</protein>
<feature type="compositionally biased region" description="Polar residues" evidence="1">
    <location>
        <begin position="95"/>
        <end position="105"/>
    </location>
</feature>
<dbReference type="EMBL" id="CP133615">
    <property type="protein sequence ID" value="WMV22703.1"/>
    <property type="molecule type" value="Genomic_DNA"/>
</dbReference>
<dbReference type="AlphaFoldDB" id="A0AAF0TQ31"/>
<feature type="region of interest" description="Disordered" evidence="1">
    <location>
        <begin position="82"/>
        <end position="105"/>
    </location>
</feature>
<dbReference type="Proteomes" id="UP001234989">
    <property type="component" value="Chromosome 4"/>
</dbReference>
<keyword evidence="2" id="KW-0472">Membrane</keyword>
<organism evidence="3 4">
    <name type="scientific">Solanum verrucosum</name>
    <dbReference type="NCBI Taxonomy" id="315347"/>
    <lineage>
        <taxon>Eukaryota</taxon>
        <taxon>Viridiplantae</taxon>
        <taxon>Streptophyta</taxon>
        <taxon>Embryophyta</taxon>
        <taxon>Tracheophyta</taxon>
        <taxon>Spermatophyta</taxon>
        <taxon>Magnoliopsida</taxon>
        <taxon>eudicotyledons</taxon>
        <taxon>Gunneridae</taxon>
        <taxon>Pentapetalae</taxon>
        <taxon>asterids</taxon>
        <taxon>lamiids</taxon>
        <taxon>Solanales</taxon>
        <taxon>Solanaceae</taxon>
        <taxon>Solanoideae</taxon>
        <taxon>Solaneae</taxon>
        <taxon>Solanum</taxon>
    </lineage>
</organism>
<feature type="transmembrane region" description="Helical" evidence="2">
    <location>
        <begin position="220"/>
        <end position="241"/>
    </location>
</feature>
<keyword evidence="2" id="KW-1133">Transmembrane helix</keyword>
<accession>A0AAF0TQ31</accession>
<sequence>MQTTLGIESKKKEKLWIIWVHTCNIKSQNWLTIDLPKQAAWMIKKILQMRKHWQQLGDMRSLIVKGKFHLATAYKCLWGETPKDGRNGKEESKNEAQNGIGNNNTPEMCPQVHLLLLVSSYKLPSAQSASKPVVSTVSAKQLQLLTPNSQTKLMTSSDDQPLWKKELVAQIANKNHVQRCWTDLLWKIFINLRGIAGLCREEYLRKTSIANELKMKKMPYIVLVMAGSSFVASGKLIQASIGSVWGF</sequence>
<evidence type="ECO:0000256" key="1">
    <source>
        <dbReference type="SAM" id="MobiDB-lite"/>
    </source>
</evidence>
<evidence type="ECO:0000256" key="2">
    <source>
        <dbReference type="SAM" id="Phobius"/>
    </source>
</evidence>
<keyword evidence="2" id="KW-0812">Transmembrane</keyword>
<reference evidence="3" key="1">
    <citation type="submission" date="2023-08" db="EMBL/GenBank/DDBJ databases">
        <title>A de novo genome assembly of Solanum verrucosum Schlechtendal, a Mexican diploid species geographically isolated from the other diploid A-genome species in potato relatives.</title>
        <authorList>
            <person name="Hosaka K."/>
        </authorList>
    </citation>
    <scope>NUCLEOTIDE SEQUENCE</scope>
    <source>
        <tissue evidence="3">Young leaves</tissue>
    </source>
</reference>
<gene>
    <name evidence="3" type="ORF">MTR67_016088</name>
</gene>
<keyword evidence="4" id="KW-1185">Reference proteome</keyword>